<proteinExistence type="predicted"/>
<keyword evidence="3" id="KW-1185">Reference proteome</keyword>
<keyword evidence="1" id="KW-1133">Transmembrane helix</keyword>
<feature type="transmembrane region" description="Helical" evidence="1">
    <location>
        <begin position="7"/>
        <end position="26"/>
    </location>
</feature>
<evidence type="ECO:0000313" key="2">
    <source>
        <dbReference type="EMBL" id="MDT0583023.1"/>
    </source>
</evidence>
<keyword evidence="1" id="KW-0812">Transmembrane</keyword>
<dbReference type="Proteomes" id="UP001249020">
    <property type="component" value="Unassembled WGS sequence"/>
</dbReference>
<accession>A0AAW8R0T3</accession>
<comment type="caution">
    <text evidence="2">The sequence shown here is derived from an EMBL/GenBank/DDBJ whole genome shotgun (WGS) entry which is preliminary data.</text>
</comment>
<name>A0AAW8R0T3_9ALTE</name>
<reference evidence="2 3" key="1">
    <citation type="submission" date="2023-09" db="EMBL/GenBank/DDBJ databases">
        <authorList>
            <person name="Rey-Velasco X."/>
        </authorList>
    </citation>
    <scope>NUCLEOTIDE SEQUENCE [LARGE SCALE GENOMIC DNA]</scope>
    <source>
        <strain evidence="2 3">W409</strain>
    </source>
</reference>
<organism evidence="2 3">
    <name type="scientific">Brumicola blandensis</name>
    <dbReference type="NCBI Taxonomy" id="3075611"/>
    <lineage>
        <taxon>Bacteria</taxon>
        <taxon>Pseudomonadati</taxon>
        <taxon>Pseudomonadota</taxon>
        <taxon>Gammaproteobacteria</taxon>
        <taxon>Alteromonadales</taxon>
        <taxon>Alteromonadaceae</taxon>
        <taxon>Brumicola</taxon>
    </lineage>
</organism>
<gene>
    <name evidence="2" type="ORF">RM544_10780</name>
</gene>
<sequence length="376" mass="40986">MSNSTKWILSITVVFALASVIAVMLFSEDETLVDELSIVAKENASPSTPPTAIPSNPSLLSKSTASSVTETMPPEDAAIFKAQITQVADMYSETAQYPIGSQPIRNPAEAYQPKAFEEANFTVPYPMQNGGTLEVNAALNKHQYFAGEDIQIRLQIKGNDSDAFIEPSAVVASSEKDLLSGITFVESATSTREFLATVRSDDISDDLPSPELLLKVTIDVDGETFFITQGFTLFQASAAVTGIGRSEVDDANLLIPVKIDVEEAGYYFLNAILEDEESAKPLVALQTEGRLKKGNKELRLLAHIQALKVGESEGPYTLRSIKLYRGAKEGEQFDVPGKSNKKSFPVQGFSFEQYSDVKHVDPLAKEREAFLRSLAK</sequence>
<dbReference type="AlphaFoldDB" id="A0AAW8R0T3"/>
<keyword evidence="1" id="KW-0472">Membrane</keyword>
<protein>
    <submittedName>
        <fullName evidence="2">Uncharacterized protein</fullName>
    </submittedName>
</protein>
<evidence type="ECO:0000313" key="3">
    <source>
        <dbReference type="Proteomes" id="UP001249020"/>
    </source>
</evidence>
<evidence type="ECO:0000256" key="1">
    <source>
        <dbReference type="SAM" id="Phobius"/>
    </source>
</evidence>
<dbReference type="EMBL" id="JAVRIE010000004">
    <property type="protein sequence ID" value="MDT0583023.1"/>
    <property type="molecule type" value="Genomic_DNA"/>
</dbReference>
<dbReference type="RefSeq" id="WP_311361801.1">
    <property type="nucleotide sequence ID" value="NZ_JAVRIE010000004.1"/>
</dbReference>